<dbReference type="InterPro" id="IPR044643">
    <property type="entry name" value="TrpF_fam"/>
</dbReference>
<dbReference type="CDD" id="cd00405">
    <property type="entry name" value="PRAI"/>
    <property type="match status" value="1"/>
</dbReference>
<keyword evidence="13" id="KW-1185">Reference proteome</keyword>
<dbReference type="Proteomes" id="UP000297014">
    <property type="component" value="Unassembled WGS sequence"/>
</dbReference>
<dbReference type="eggNOG" id="COG0135">
    <property type="taxonomic scope" value="Bacteria"/>
</dbReference>
<sequence>MKPTLKLCGNHSQKDVFVTLKSKADYIGFVFAKSKRQVTINQVSEWLNTYQDLLTRKKIVALFVNETIEMILETIERLPIDVIQCHGNESVKDIARLKEKVDIPIWKVIHSGEGALAYMAAFSGLVDGFIIDCKFQGAWGGTGHSFDWSEIPAYQKEAKKQRVPLVIAGGINPNNIDELLRFQPDGIDVSSGIEENGEKSKRLVEQLVERMNQNAHNISR</sequence>
<keyword evidence="5 9" id="KW-0028">Amino-acid biosynthesis</keyword>
<dbReference type="EMBL" id="ALPT02000001">
    <property type="protein sequence ID" value="KGA99137.1"/>
    <property type="molecule type" value="Genomic_DNA"/>
</dbReference>
<dbReference type="AlphaFoldDB" id="A0A094YZZ1"/>
<protein>
    <recommendedName>
        <fullName evidence="4 9">N-(5'-phosphoribosyl)anthranilate isomerase</fullName>
        <shortName evidence="9">PRAI</shortName>
        <ecNumber evidence="3 9">5.3.1.24</ecNumber>
    </recommendedName>
</protein>
<reference evidence="11 13" key="1">
    <citation type="journal article" date="2014" name="Genome Announc.">
        <title>Draft Genome Sequence of Bacillus alcalophilus AV1934, a Classic Alkaliphile Isolated from Human Feces in 1934.</title>
        <authorList>
            <person name="Attie O."/>
            <person name="Jayaprakash A."/>
            <person name="Shah H."/>
            <person name="Paulsen I.T."/>
            <person name="Morino M."/>
            <person name="Takahashi Y."/>
            <person name="Narumi I."/>
            <person name="Sachidanandam R."/>
            <person name="Satoh K."/>
            <person name="Ito M."/>
            <person name="Krulwich T.A."/>
        </authorList>
    </citation>
    <scope>NUCLEOTIDE SEQUENCE [LARGE SCALE GENOMIC DNA]</scope>
    <source>
        <strain evidence="11 13">AV1934</strain>
    </source>
</reference>
<keyword evidence="7 9" id="KW-0057">Aromatic amino acid biosynthesis</keyword>
<proteinExistence type="inferred from homology"/>
<dbReference type="InterPro" id="IPR013785">
    <property type="entry name" value="Aldolase_TIM"/>
</dbReference>
<comment type="caution">
    <text evidence="11">The sequence shown here is derived from an EMBL/GenBank/DDBJ whole genome shotgun (WGS) entry which is preliminary data.</text>
</comment>
<dbReference type="UniPathway" id="UPA00035">
    <property type="reaction ID" value="UER00042"/>
</dbReference>
<evidence type="ECO:0000256" key="8">
    <source>
        <dbReference type="ARBA" id="ARBA00023235"/>
    </source>
</evidence>
<reference evidence="12 14" key="2">
    <citation type="submission" date="2014-01" db="EMBL/GenBank/DDBJ databases">
        <title>Draft genome sequencing of Bacillus alcalophilus CGMCC 1.3604.</title>
        <authorList>
            <person name="Yang J."/>
            <person name="Diao L."/>
            <person name="Yang S."/>
        </authorList>
    </citation>
    <scope>NUCLEOTIDE SEQUENCE [LARGE SCALE GENOMIC DNA]</scope>
    <source>
        <strain evidence="12 14">CGMCC 1.3604</strain>
    </source>
</reference>
<keyword evidence="6 9" id="KW-0822">Tryptophan biosynthesis</keyword>
<evidence type="ECO:0000256" key="4">
    <source>
        <dbReference type="ARBA" id="ARBA00022272"/>
    </source>
</evidence>
<evidence type="ECO:0000256" key="5">
    <source>
        <dbReference type="ARBA" id="ARBA00022605"/>
    </source>
</evidence>
<evidence type="ECO:0000256" key="3">
    <source>
        <dbReference type="ARBA" id="ARBA00012572"/>
    </source>
</evidence>
<evidence type="ECO:0000256" key="2">
    <source>
        <dbReference type="ARBA" id="ARBA00004664"/>
    </source>
</evidence>
<dbReference type="Pfam" id="PF00697">
    <property type="entry name" value="PRAI"/>
    <property type="match status" value="1"/>
</dbReference>
<evidence type="ECO:0000256" key="9">
    <source>
        <dbReference type="HAMAP-Rule" id="MF_00135"/>
    </source>
</evidence>
<dbReference type="EC" id="5.3.1.24" evidence="3 9"/>
<dbReference type="PANTHER" id="PTHR42894">
    <property type="entry name" value="N-(5'-PHOSPHORIBOSYL)ANTHRANILATE ISOMERASE"/>
    <property type="match status" value="1"/>
</dbReference>
<evidence type="ECO:0000259" key="10">
    <source>
        <dbReference type="Pfam" id="PF00697"/>
    </source>
</evidence>
<keyword evidence="8 9" id="KW-0413">Isomerase</keyword>
<dbReference type="HAMAP" id="MF_00135">
    <property type="entry name" value="PRAI"/>
    <property type="match status" value="1"/>
</dbReference>
<evidence type="ECO:0000256" key="1">
    <source>
        <dbReference type="ARBA" id="ARBA00001164"/>
    </source>
</evidence>
<dbReference type="GO" id="GO:0004640">
    <property type="term" value="F:phosphoribosylanthranilate isomerase activity"/>
    <property type="evidence" value="ECO:0007669"/>
    <property type="project" value="UniProtKB-UniRule"/>
</dbReference>
<evidence type="ECO:0000313" key="13">
    <source>
        <dbReference type="Proteomes" id="UP000002754"/>
    </source>
</evidence>
<evidence type="ECO:0000256" key="6">
    <source>
        <dbReference type="ARBA" id="ARBA00022822"/>
    </source>
</evidence>
<comment type="pathway">
    <text evidence="2 9">Amino-acid biosynthesis; L-tryptophan biosynthesis; L-tryptophan from chorismate: step 3/5.</text>
</comment>
<comment type="similarity">
    <text evidence="9">Belongs to the TrpF family.</text>
</comment>
<dbReference type="RefSeq" id="WP_003323156.1">
    <property type="nucleotide sequence ID" value="NZ_ALPT02000001.1"/>
</dbReference>
<dbReference type="NCBIfam" id="NF002301">
    <property type="entry name" value="PRK01222.2-1"/>
    <property type="match status" value="1"/>
</dbReference>
<dbReference type="OrthoDB" id="9786954at2"/>
<dbReference type="Gene3D" id="3.20.20.70">
    <property type="entry name" value="Aldolase class I"/>
    <property type="match status" value="1"/>
</dbReference>
<gene>
    <name evidence="9" type="primary">trpF</name>
    <name evidence="12" type="ORF">AJ85_21125</name>
    <name evidence="11" type="ORF">BALCAV_0200335</name>
</gene>
<dbReference type="Proteomes" id="UP000002754">
    <property type="component" value="Unassembled WGS sequence"/>
</dbReference>
<accession>A0A094YZZ1</accession>
<name>A0A094YZZ1_ALKAL</name>
<dbReference type="InterPro" id="IPR011060">
    <property type="entry name" value="RibuloseP-bd_barrel"/>
</dbReference>
<comment type="catalytic activity">
    <reaction evidence="1 9">
        <text>N-(5-phospho-beta-D-ribosyl)anthranilate = 1-(2-carboxyphenylamino)-1-deoxy-D-ribulose 5-phosphate</text>
        <dbReference type="Rhea" id="RHEA:21540"/>
        <dbReference type="ChEBI" id="CHEBI:18277"/>
        <dbReference type="ChEBI" id="CHEBI:58613"/>
        <dbReference type="EC" id="5.3.1.24"/>
    </reaction>
</comment>
<dbReference type="SUPFAM" id="SSF51366">
    <property type="entry name" value="Ribulose-phoshate binding barrel"/>
    <property type="match status" value="1"/>
</dbReference>
<evidence type="ECO:0000313" key="11">
    <source>
        <dbReference type="EMBL" id="KGA99137.1"/>
    </source>
</evidence>
<organism evidence="11 13">
    <name type="scientific">Alkalihalobacillus alcalophilus ATCC 27647 = CGMCC 1.3604</name>
    <dbReference type="NCBI Taxonomy" id="1218173"/>
    <lineage>
        <taxon>Bacteria</taxon>
        <taxon>Bacillati</taxon>
        <taxon>Bacillota</taxon>
        <taxon>Bacilli</taxon>
        <taxon>Bacillales</taxon>
        <taxon>Bacillaceae</taxon>
        <taxon>Alkalihalobacillus</taxon>
    </lineage>
</organism>
<evidence type="ECO:0000313" key="14">
    <source>
        <dbReference type="Proteomes" id="UP000297014"/>
    </source>
</evidence>
<feature type="domain" description="N-(5'phosphoribosyl) anthranilate isomerase (PRAI)" evidence="10">
    <location>
        <begin position="6"/>
        <end position="209"/>
    </location>
</feature>
<dbReference type="InterPro" id="IPR001240">
    <property type="entry name" value="PRAI_dom"/>
</dbReference>
<dbReference type="STRING" id="1218173.BALCAV_0200335"/>
<dbReference type="EMBL" id="JALP01000027">
    <property type="protein sequence ID" value="THG92023.1"/>
    <property type="molecule type" value="Genomic_DNA"/>
</dbReference>
<dbReference type="PANTHER" id="PTHR42894:SF1">
    <property type="entry name" value="N-(5'-PHOSPHORIBOSYL)ANTHRANILATE ISOMERASE"/>
    <property type="match status" value="1"/>
</dbReference>
<evidence type="ECO:0000313" key="12">
    <source>
        <dbReference type="EMBL" id="THG92023.1"/>
    </source>
</evidence>
<evidence type="ECO:0000256" key="7">
    <source>
        <dbReference type="ARBA" id="ARBA00023141"/>
    </source>
</evidence>
<dbReference type="GO" id="GO:0000162">
    <property type="term" value="P:L-tryptophan biosynthetic process"/>
    <property type="evidence" value="ECO:0007669"/>
    <property type="project" value="UniProtKB-UniRule"/>
</dbReference>